<evidence type="ECO:0000313" key="1">
    <source>
        <dbReference type="EMBL" id="OYD15563.1"/>
    </source>
</evidence>
<dbReference type="InterPro" id="IPR013783">
    <property type="entry name" value="Ig-like_fold"/>
</dbReference>
<dbReference type="Gene3D" id="2.60.40.10">
    <property type="entry name" value="Immunoglobulins"/>
    <property type="match status" value="1"/>
</dbReference>
<dbReference type="AlphaFoldDB" id="A0A235BSV8"/>
<evidence type="ECO:0000313" key="2">
    <source>
        <dbReference type="Proteomes" id="UP000215215"/>
    </source>
</evidence>
<name>A0A235BSV8_UNCW3</name>
<dbReference type="Gene3D" id="2.60.40.4070">
    <property type="match status" value="1"/>
</dbReference>
<gene>
    <name evidence="1" type="ORF">CH333_05405</name>
</gene>
<accession>A0A235BSV8</accession>
<evidence type="ECO:0008006" key="3">
    <source>
        <dbReference type="Google" id="ProtNLM"/>
    </source>
</evidence>
<dbReference type="EMBL" id="NOZQ01000110">
    <property type="protein sequence ID" value="OYD15563.1"/>
    <property type="molecule type" value="Genomic_DNA"/>
</dbReference>
<sequence>MKRTIFILLLFFGSVVTGDDYRIHERSNLWETIWDNGKIGGEVSPSETNPSMDWPGGPPGIDELSQRSYLKMGGVWIGGKNEKDSIFFDECGPYATGQEGALNTWTTHSMGIERIENFNGSSDFDPGEGEEIIISKWTTKNGITVTRKSMVWSYPGKRWGLRPGYNNFIVTDYIFKNTGDTDGNGISDIERNYQDVFFGFCYLIQPSSQDKLLHGWGSGYLDADDVVRYDSTRALLYAYDSISQAAGGASFDYGNLYEGEIRTPGYAGFAKLYSDPSTDGSPQPHTVFYAQSIERTYTLLQMGKRNLYYILSGDSASIYMPEENCWLAPFLLQGYGPYSLEMGDSVHIVIVEAVHGISPQTCLGGSGSQQYLKDGHKYLTRSVDKANEIFNNNYYLEDYPPPAPDIVEIEPIPREGELLVPLVLTWDDSFDDYVDPATGIQDLEGYKVYRSDYYYIGPYVELASIPKEDPDFYDSYTGRYTFPDTTVELGHGYFYAVVAFDSSGNESGKTNRNIEAVYAIRPPSTQLDVKVAPNPFKRVSGWTTTGDEYKLMFYNLPLKCTIRIFTISGDLVREIHHDDPNSGCEFWDQFTDSRMRVSSGVYLYSVESDIGSTNGTILIIK</sequence>
<proteinExistence type="predicted"/>
<protein>
    <recommendedName>
        <fullName evidence="3">Fibronectin type-III domain-containing protein</fullName>
    </recommendedName>
</protein>
<dbReference type="Proteomes" id="UP000215215">
    <property type="component" value="Unassembled WGS sequence"/>
</dbReference>
<reference evidence="1 2" key="1">
    <citation type="submission" date="2017-07" db="EMBL/GenBank/DDBJ databases">
        <title>Recovery of genomes from metagenomes via a dereplication, aggregation, and scoring strategy.</title>
        <authorList>
            <person name="Sieber C.M."/>
            <person name="Probst A.J."/>
            <person name="Sharrar A."/>
            <person name="Thomas B.C."/>
            <person name="Hess M."/>
            <person name="Tringe S.G."/>
            <person name="Banfield J.F."/>
        </authorList>
    </citation>
    <scope>NUCLEOTIDE SEQUENCE [LARGE SCALE GENOMIC DNA]</scope>
    <source>
        <strain evidence="1">JGI_Cruoil_03_44_89</strain>
    </source>
</reference>
<comment type="caution">
    <text evidence="1">The sequence shown here is derived from an EMBL/GenBank/DDBJ whole genome shotgun (WGS) entry which is preliminary data.</text>
</comment>
<organism evidence="1 2">
    <name type="scientific">candidate division WOR-3 bacterium JGI_Cruoil_03_44_89</name>
    <dbReference type="NCBI Taxonomy" id="1973748"/>
    <lineage>
        <taxon>Bacteria</taxon>
        <taxon>Bacteria division WOR-3</taxon>
    </lineage>
</organism>